<proteinExistence type="predicted"/>
<comment type="caution">
    <text evidence="5">The sequence shown here is derived from an EMBL/GenBank/DDBJ whole genome shotgun (WGS) entry which is preliminary data.</text>
</comment>
<dbReference type="CDD" id="cd02440">
    <property type="entry name" value="AdoMet_MTases"/>
    <property type="match status" value="1"/>
</dbReference>
<dbReference type="Pfam" id="PF22528">
    <property type="entry name" value="PRMT_C"/>
    <property type="match status" value="1"/>
</dbReference>
<sequence length="382" mass="42343">MYSISGYGSMIADKGRMDAYVKALRQTVKPGSVVVDIGTGTGIFALLACQLGARKVYAIEPSDAIQVAQEIAKKNGYSDRIIFLQNISTKITIPELADVIVSDIRGMLPLFQQHIPTIIDARKRLLAEGGILIPQRDTLWATIVEAPHLYDRIVDVWEHNIYGLDMTAARQIVINNWSQGWVAPAQVLTVPQSWATLDYPTIESPDVCAELSWTVARNGTGYGISIWFDAMLAEGVSFSTAPGMPQLVYGNGFLPWLKPVFLEIGDQISVSLQANLVGNNYVWRWHSSVFSQGDSSQVKANFQQSTFFATPLSWENLRKTSSAYLPILNEEGEIDRFILELMSKGIVLGDIATQVQEKFPTCFANWQDALTRVGNLAQKYSK</sequence>
<dbReference type="GO" id="GO:0032259">
    <property type="term" value="P:methylation"/>
    <property type="evidence" value="ECO:0007669"/>
    <property type="project" value="UniProtKB-KW"/>
</dbReference>
<dbReference type="Pfam" id="PF06325">
    <property type="entry name" value="PrmA"/>
    <property type="match status" value="1"/>
</dbReference>
<keyword evidence="2" id="KW-0808">Transferase</keyword>
<organism evidence="5 6">
    <name type="scientific">[Phormidium ambiguum] IAM M-71</name>
    <dbReference type="NCBI Taxonomy" id="454136"/>
    <lineage>
        <taxon>Bacteria</taxon>
        <taxon>Bacillati</taxon>
        <taxon>Cyanobacteriota</taxon>
        <taxon>Cyanophyceae</taxon>
        <taxon>Oscillatoriophycideae</taxon>
        <taxon>Aerosakkonematales</taxon>
        <taxon>Aerosakkonemataceae</taxon>
        <taxon>Floridanema</taxon>
    </lineage>
</organism>
<dbReference type="GO" id="GO:0042054">
    <property type="term" value="F:histone methyltransferase activity"/>
    <property type="evidence" value="ECO:0007669"/>
    <property type="project" value="TreeGrafter"/>
</dbReference>
<dbReference type="Gene3D" id="2.70.160.11">
    <property type="entry name" value="Hnrnp arginine n-methyltransferase1"/>
    <property type="match status" value="1"/>
</dbReference>
<dbReference type="InterPro" id="IPR025799">
    <property type="entry name" value="Arg_MeTrfase"/>
</dbReference>
<dbReference type="PROSITE" id="PS51678">
    <property type="entry name" value="SAM_MT_PRMT"/>
    <property type="match status" value="1"/>
</dbReference>
<reference evidence="5 6" key="1">
    <citation type="submission" date="2016-11" db="EMBL/GenBank/DDBJ databases">
        <title>Draft Genome Sequences of Nine Cyanobacterial Strains from Diverse Habitats.</title>
        <authorList>
            <person name="Zhu T."/>
            <person name="Hou S."/>
            <person name="Lu X."/>
            <person name="Hess W.R."/>
        </authorList>
    </citation>
    <scope>NUCLEOTIDE SEQUENCE [LARGE SCALE GENOMIC DNA]</scope>
    <source>
        <strain evidence="5 6">IAM M-71</strain>
    </source>
</reference>
<evidence type="ECO:0000256" key="1">
    <source>
        <dbReference type="ARBA" id="ARBA00022603"/>
    </source>
</evidence>
<dbReference type="EMBL" id="MRCE01000041">
    <property type="protein sequence ID" value="OKH32258.1"/>
    <property type="molecule type" value="Genomic_DNA"/>
</dbReference>
<evidence type="ECO:0000256" key="2">
    <source>
        <dbReference type="ARBA" id="ARBA00022679"/>
    </source>
</evidence>
<dbReference type="AlphaFoldDB" id="A0A1U7I7D8"/>
<name>A0A1U7I7D8_9CYAN</name>
<evidence type="ECO:0000259" key="4">
    <source>
        <dbReference type="Pfam" id="PF22528"/>
    </source>
</evidence>
<dbReference type="OrthoDB" id="5383291at2"/>
<dbReference type="GO" id="GO:0016274">
    <property type="term" value="F:protein-arginine N-methyltransferase activity"/>
    <property type="evidence" value="ECO:0007669"/>
    <property type="project" value="InterPro"/>
</dbReference>
<dbReference type="STRING" id="454136.NIES2119_26635"/>
<keyword evidence="1" id="KW-0489">Methyltransferase</keyword>
<accession>A0A1U7I7D8</accession>
<keyword evidence="3" id="KW-0949">S-adenosyl-L-methionine</keyword>
<dbReference type="RefSeq" id="WP_073596519.1">
    <property type="nucleotide sequence ID" value="NZ_MRCE01000041.1"/>
</dbReference>
<dbReference type="PANTHER" id="PTHR11006">
    <property type="entry name" value="PROTEIN ARGININE N-METHYLTRANSFERASE"/>
    <property type="match status" value="1"/>
</dbReference>
<evidence type="ECO:0000313" key="6">
    <source>
        <dbReference type="Proteomes" id="UP000185860"/>
    </source>
</evidence>
<evidence type="ECO:0000313" key="5">
    <source>
        <dbReference type="EMBL" id="OKH32258.1"/>
    </source>
</evidence>
<dbReference type="SUPFAM" id="SSF53335">
    <property type="entry name" value="S-adenosyl-L-methionine-dependent methyltransferases"/>
    <property type="match status" value="1"/>
</dbReference>
<dbReference type="PANTHER" id="PTHR11006:SF4">
    <property type="entry name" value="PROTEIN ARGININE N-METHYLTRANSFERASE 7"/>
    <property type="match status" value="1"/>
</dbReference>
<feature type="domain" description="Protein arginine N-methyltransferase" evidence="4">
    <location>
        <begin position="136"/>
        <end position="245"/>
    </location>
</feature>
<dbReference type="Proteomes" id="UP000185860">
    <property type="component" value="Unassembled WGS sequence"/>
</dbReference>
<evidence type="ECO:0000256" key="3">
    <source>
        <dbReference type="ARBA" id="ARBA00022691"/>
    </source>
</evidence>
<protein>
    <recommendedName>
        <fullName evidence="4">Protein arginine N-methyltransferase domain-containing protein</fullName>
    </recommendedName>
</protein>
<dbReference type="InterPro" id="IPR055135">
    <property type="entry name" value="PRMT_dom"/>
</dbReference>
<dbReference type="InterPro" id="IPR029063">
    <property type="entry name" value="SAM-dependent_MTases_sf"/>
</dbReference>
<gene>
    <name evidence="5" type="ORF">NIES2119_26635</name>
</gene>
<dbReference type="Gene3D" id="3.40.50.150">
    <property type="entry name" value="Vaccinia Virus protein VP39"/>
    <property type="match status" value="1"/>
</dbReference>